<accession>A0A8J7RNG8</accession>
<dbReference type="AlphaFoldDB" id="A0A8J7RNG8"/>
<dbReference type="RefSeq" id="WP_209591651.1">
    <property type="nucleotide sequence ID" value="NZ_JAGGMV010000007.1"/>
</dbReference>
<organism evidence="1 2">
    <name type="scientific">Methanococcus voltae</name>
    <dbReference type="NCBI Taxonomy" id="2188"/>
    <lineage>
        <taxon>Archaea</taxon>
        <taxon>Methanobacteriati</taxon>
        <taxon>Methanobacteriota</taxon>
        <taxon>Methanomada group</taxon>
        <taxon>Methanococci</taxon>
        <taxon>Methanococcales</taxon>
        <taxon>Methanococcaceae</taxon>
        <taxon>Methanococcus</taxon>
    </lineage>
</organism>
<evidence type="ECO:0000313" key="1">
    <source>
        <dbReference type="EMBL" id="MBP2202131.1"/>
    </source>
</evidence>
<dbReference type="EMBL" id="JAGGMV010000007">
    <property type="protein sequence ID" value="MBP2202131.1"/>
    <property type="molecule type" value="Genomic_DNA"/>
</dbReference>
<proteinExistence type="predicted"/>
<reference evidence="1" key="1">
    <citation type="submission" date="2021-03" db="EMBL/GenBank/DDBJ databases">
        <title>Genomic Encyclopedia of Type Strains, Phase IV (KMG-V): Genome sequencing to study the core and pangenomes of soil and plant-associated prokaryotes.</title>
        <authorList>
            <person name="Whitman W."/>
        </authorList>
    </citation>
    <scope>NUCLEOTIDE SEQUENCE</scope>
    <source>
        <strain evidence="1">C4</strain>
    </source>
</reference>
<evidence type="ECO:0000313" key="2">
    <source>
        <dbReference type="Proteomes" id="UP000740329"/>
    </source>
</evidence>
<dbReference type="Proteomes" id="UP000740329">
    <property type="component" value="Unassembled WGS sequence"/>
</dbReference>
<protein>
    <submittedName>
        <fullName evidence="1">Uncharacterized protein</fullName>
    </submittedName>
</protein>
<comment type="caution">
    <text evidence="1">The sequence shown here is derived from an EMBL/GenBank/DDBJ whole genome shotgun (WGS) entry which is preliminary data.</text>
</comment>
<gene>
    <name evidence="1" type="ORF">J3E07_001572</name>
</gene>
<sequence length="128" mass="14617">MVSIDEYVNATTKTVKLPSGFEFKIKTISSYDLIEQFQNPALFEDMMNLSNDEIKNNQKTNKLNTKNPESQIGLTLFEKIPILVENNIVEPAGIKWNQLSGEDKEFLANEIVMKQLSVSKNVSTFRKE</sequence>
<name>A0A8J7RNG8_METVO</name>